<organism evidence="7 8">
    <name type="scientific">Wenzhouxiangella limi</name>
    <dbReference type="NCBI Taxonomy" id="2707351"/>
    <lineage>
        <taxon>Bacteria</taxon>
        <taxon>Pseudomonadati</taxon>
        <taxon>Pseudomonadota</taxon>
        <taxon>Gammaproteobacteria</taxon>
        <taxon>Chromatiales</taxon>
        <taxon>Wenzhouxiangellaceae</taxon>
        <taxon>Wenzhouxiangella</taxon>
    </lineage>
</organism>
<gene>
    <name evidence="7" type="ORF">G3I74_05040</name>
</gene>
<keyword evidence="5 6" id="KW-0472">Membrane</keyword>
<evidence type="ECO:0000313" key="7">
    <source>
        <dbReference type="EMBL" id="NDY95089.1"/>
    </source>
</evidence>
<feature type="transmembrane region" description="Helical" evidence="6">
    <location>
        <begin position="190"/>
        <end position="210"/>
    </location>
</feature>
<accession>A0A845VCT5</accession>
<feature type="transmembrane region" description="Helical" evidence="6">
    <location>
        <begin position="94"/>
        <end position="118"/>
    </location>
</feature>
<feature type="transmembrane region" description="Helical" evidence="6">
    <location>
        <begin position="124"/>
        <end position="143"/>
    </location>
</feature>
<dbReference type="PANTHER" id="PTHR42770:SF11">
    <property type="entry name" value="INNER MEMBRANE TRANSPORT PROTEIN YBAT"/>
    <property type="match status" value="1"/>
</dbReference>
<evidence type="ECO:0000256" key="3">
    <source>
        <dbReference type="ARBA" id="ARBA00022692"/>
    </source>
</evidence>
<dbReference type="AlphaFoldDB" id="A0A845VCT5"/>
<reference evidence="7 8" key="1">
    <citation type="submission" date="2020-02" db="EMBL/GenBank/DDBJ databases">
        <authorList>
            <person name="Zhang X.-Y."/>
        </authorList>
    </citation>
    <scope>NUCLEOTIDE SEQUENCE [LARGE SCALE GENOMIC DNA]</scope>
    <source>
        <strain evidence="7 8">C33</strain>
    </source>
</reference>
<feature type="transmembrane region" description="Helical" evidence="6">
    <location>
        <begin position="349"/>
        <end position="371"/>
    </location>
</feature>
<dbReference type="PIRSF" id="PIRSF006060">
    <property type="entry name" value="AA_transporter"/>
    <property type="match status" value="1"/>
</dbReference>
<proteinExistence type="predicted"/>
<dbReference type="InterPro" id="IPR002293">
    <property type="entry name" value="AA/rel_permease1"/>
</dbReference>
<evidence type="ECO:0000256" key="6">
    <source>
        <dbReference type="SAM" id="Phobius"/>
    </source>
</evidence>
<dbReference type="EMBL" id="JAAGSC010000037">
    <property type="protein sequence ID" value="NDY95089.1"/>
    <property type="molecule type" value="Genomic_DNA"/>
</dbReference>
<evidence type="ECO:0000256" key="2">
    <source>
        <dbReference type="ARBA" id="ARBA00022475"/>
    </source>
</evidence>
<evidence type="ECO:0000256" key="5">
    <source>
        <dbReference type="ARBA" id="ARBA00023136"/>
    </source>
</evidence>
<feature type="transmembrane region" description="Helical" evidence="6">
    <location>
        <begin position="21"/>
        <end position="40"/>
    </location>
</feature>
<keyword evidence="3 6" id="KW-0812">Transmembrane</keyword>
<evidence type="ECO:0000256" key="1">
    <source>
        <dbReference type="ARBA" id="ARBA00004651"/>
    </source>
</evidence>
<dbReference type="Pfam" id="PF13520">
    <property type="entry name" value="AA_permease_2"/>
    <property type="match status" value="1"/>
</dbReference>
<dbReference type="GO" id="GO:0022857">
    <property type="term" value="F:transmembrane transporter activity"/>
    <property type="evidence" value="ECO:0007669"/>
    <property type="project" value="InterPro"/>
</dbReference>
<feature type="transmembrane region" description="Helical" evidence="6">
    <location>
        <begin position="46"/>
        <end position="65"/>
    </location>
</feature>
<sequence length="408" mass="41439">MSGETRKSALKREVGLVQLTFYGTGTILGAGIFVVIGEVLGEAGGLAPLAYLLAAVVALTTALSYSEMAARVPTAGGPVDYVERAFGRRWLGSLAGWALIVANVVSAATIITGFVAYLSSFIAVSDWLATILVAVAVVGVAAAGMKESAWLMSATTLIGIGTLLVVLWALRDGFVAAPQAIAAAPAQIDGSAGAALLGGAFLAIYSFIGFGDMAQAAEEVRDVKRVMPKAMVLSLAVVFLFYLSVSAALVGVGGLEELAAAKAPLVVAAGREGWPELPIALASLAVIVNGALTQVIASARLLFDAGRDGRGAPAILGKVSAMTDTPLAATLTVGGVVLGLALLVPLKQLATGTGFAILVVFIGVNASLIVFKRREQPAEVPDVPILIPWIGGFVCAGALIGQLALYLA</sequence>
<dbReference type="Proteomes" id="UP000484885">
    <property type="component" value="Unassembled WGS sequence"/>
</dbReference>
<name>A0A845VCT5_9GAMM</name>
<dbReference type="Gene3D" id="1.20.1740.10">
    <property type="entry name" value="Amino acid/polyamine transporter I"/>
    <property type="match status" value="1"/>
</dbReference>
<keyword evidence="8" id="KW-1185">Reference proteome</keyword>
<dbReference type="InterPro" id="IPR050367">
    <property type="entry name" value="APC_superfamily"/>
</dbReference>
<keyword evidence="2" id="KW-1003">Cell membrane</keyword>
<evidence type="ECO:0000256" key="4">
    <source>
        <dbReference type="ARBA" id="ARBA00022989"/>
    </source>
</evidence>
<keyword evidence="4 6" id="KW-1133">Transmembrane helix</keyword>
<feature type="transmembrane region" description="Helical" evidence="6">
    <location>
        <begin position="231"/>
        <end position="255"/>
    </location>
</feature>
<dbReference type="RefSeq" id="WP_164210495.1">
    <property type="nucleotide sequence ID" value="NZ_JAAGSC010000037.1"/>
</dbReference>
<feature type="transmembrane region" description="Helical" evidence="6">
    <location>
        <begin position="383"/>
        <end position="407"/>
    </location>
</feature>
<feature type="transmembrane region" description="Helical" evidence="6">
    <location>
        <begin position="150"/>
        <end position="170"/>
    </location>
</feature>
<dbReference type="GO" id="GO:0005886">
    <property type="term" value="C:plasma membrane"/>
    <property type="evidence" value="ECO:0007669"/>
    <property type="project" value="UniProtKB-SubCell"/>
</dbReference>
<feature type="transmembrane region" description="Helical" evidence="6">
    <location>
        <begin position="324"/>
        <end position="343"/>
    </location>
</feature>
<comment type="subcellular location">
    <subcellularLocation>
        <location evidence="1">Cell membrane</location>
        <topology evidence="1">Multi-pass membrane protein</topology>
    </subcellularLocation>
</comment>
<comment type="caution">
    <text evidence="7">The sequence shown here is derived from an EMBL/GenBank/DDBJ whole genome shotgun (WGS) entry which is preliminary data.</text>
</comment>
<evidence type="ECO:0000313" key="8">
    <source>
        <dbReference type="Proteomes" id="UP000484885"/>
    </source>
</evidence>
<protein>
    <submittedName>
        <fullName evidence="7">Amino acid permease</fullName>
    </submittedName>
</protein>
<dbReference type="PANTHER" id="PTHR42770">
    <property type="entry name" value="AMINO ACID TRANSPORTER-RELATED"/>
    <property type="match status" value="1"/>
</dbReference>
<feature type="transmembrane region" description="Helical" evidence="6">
    <location>
        <begin position="279"/>
        <end position="303"/>
    </location>
</feature>